<feature type="domain" description="EGF-like" evidence="2 3">
    <location>
        <begin position="88"/>
        <end position="99"/>
    </location>
</feature>
<feature type="domain" description="EGF-like" evidence="2">
    <location>
        <begin position="481"/>
        <end position="492"/>
    </location>
</feature>
<sequence>MRPRAALLLPLAGAICPDYETLPYCSGHGDCSISGRCDCWAGWRGGSCAERTCPMGRAWSDIATATDTAHAMAECSNRGLCDRTTGRCVCGVGFEGSACQRMGCQGTSDDGLPLGCSGHGECLSLRDLARFEYDKWSQRFLYETPWDAEAIYGCLCTFPYTGPACTTRTCPEGDDPLTSGQVNEVQLLSCIGFEGKIVLRFAGQPSKEIAWDASPKDVERAIEATGTAVGDVVVTFTKSDATKLCYAPEADEADINVAQIEFRTVFGDVPPLTFDEASSSFEGTVETRSVATHGELAVLRATDGQYAAAVQATKERAACAGRGLCEEEEGECACFTSNFELFTSSDLYGGPGLHGDCGHPMSVVTMCPGAEDALCSGNGNCLGRCRDGDADGRCVESEFSKDLFDDDATPFPSYHAPRKRWQAEKPFQCACKQGWTGGDCSLMLCPRAPAWFSYPSRDDKAHDALQECAGMGVCDRTTGMCMCPPHLTGAACERLQCPGADISGGFPCNGVGRCMSMRELALRGDTTEGSPAHHLPFPGLDYGFAYGSDNDNGLTWDADRMYGCVCDEGYAGYDCTEKACPTGDDPGTRDQLNELQSIACKYTSSSTDFAGRFQLVFREQSTVWLPYNSSATQIEKALESLTTVGTLSVTIKHASGYDNPGPLQACYHKDNTPTIIAVQFETEHSNVPRMMSLTDSVSVRVYADGESGFGGDATSHAGTTEEEPCSNRGLCDKVTGQCTCFHGYGMSNGLGGRGTIADCGYKLEVV</sequence>
<keyword evidence="6" id="KW-1185">Reference proteome</keyword>
<dbReference type="InterPro" id="IPR000742">
    <property type="entry name" value="EGF"/>
</dbReference>
<dbReference type="OrthoDB" id="6130531at2759"/>
<evidence type="ECO:0000313" key="4">
    <source>
        <dbReference type="EMBL" id="CAE0685127.1"/>
    </source>
</evidence>
<organism evidence="4">
    <name type="scientific">Pelagomonas calceolata</name>
    <dbReference type="NCBI Taxonomy" id="35677"/>
    <lineage>
        <taxon>Eukaryota</taxon>
        <taxon>Sar</taxon>
        <taxon>Stramenopiles</taxon>
        <taxon>Ochrophyta</taxon>
        <taxon>Pelagophyceae</taxon>
        <taxon>Pelagomonadales</taxon>
        <taxon>Pelagomonadaceae</taxon>
        <taxon>Pelagomonas</taxon>
    </lineage>
</organism>
<evidence type="ECO:0000256" key="1">
    <source>
        <dbReference type="ARBA" id="ARBA00023157"/>
    </source>
</evidence>
<feature type="domain" description="EGF-like" evidence="2 3">
    <location>
        <begin position="37"/>
        <end position="48"/>
    </location>
</feature>
<name>A0A7S4E2E5_9STRA</name>
<dbReference type="InterPro" id="IPR052108">
    <property type="entry name" value="MEGF/SIB"/>
</dbReference>
<dbReference type="PANTHER" id="PTHR24035">
    <property type="entry name" value="MULTIPLE EPIDERMAL GROWTH FACTOR-LIKE DOMAINS PROTEIN"/>
    <property type="match status" value="1"/>
</dbReference>
<dbReference type="AlphaFoldDB" id="A0A7S4E2E5"/>
<evidence type="ECO:0000259" key="3">
    <source>
        <dbReference type="PROSITE" id="PS01186"/>
    </source>
</evidence>
<protein>
    <recommendedName>
        <fullName evidence="2 3">EGF-like domain-containing protein</fullName>
    </recommendedName>
</protein>
<reference evidence="4" key="1">
    <citation type="submission" date="2021-01" db="EMBL/GenBank/DDBJ databases">
        <authorList>
            <person name="Corre E."/>
            <person name="Pelletier E."/>
            <person name="Niang G."/>
            <person name="Scheremetjew M."/>
            <person name="Finn R."/>
            <person name="Kale V."/>
            <person name="Holt S."/>
            <person name="Cochrane G."/>
            <person name="Meng A."/>
            <person name="Brown T."/>
            <person name="Cohen L."/>
        </authorList>
    </citation>
    <scope>NUCLEOTIDE SEQUENCE</scope>
    <source>
        <strain evidence="4">CCMP1756</strain>
    </source>
</reference>
<dbReference type="InterPro" id="IPR013111">
    <property type="entry name" value="EGF_extracell"/>
</dbReference>
<proteinExistence type="predicted"/>
<dbReference type="PANTHER" id="PTHR24035:SF109">
    <property type="entry name" value="PROTEIN DRAPER"/>
    <property type="match status" value="1"/>
</dbReference>
<dbReference type="Proteomes" id="UP000789595">
    <property type="component" value="Unassembled WGS sequence"/>
</dbReference>
<dbReference type="PROSITE" id="PS00022">
    <property type="entry name" value="EGF_1"/>
    <property type="match status" value="3"/>
</dbReference>
<gene>
    <name evidence="4" type="ORF">PCAL00307_LOCUS561</name>
    <name evidence="5" type="ORF">PECAL_2P06570</name>
</gene>
<dbReference type="PROSITE" id="PS01186">
    <property type="entry name" value="EGF_2"/>
    <property type="match status" value="2"/>
</dbReference>
<evidence type="ECO:0000313" key="5">
    <source>
        <dbReference type="EMBL" id="CAH0367625.1"/>
    </source>
</evidence>
<evidence type="ECO:0000259" key="2">
    <source>
        <dbReference type="PROSITE" id="PS00022"/>
    </source>
</evidence>
<keyword evidence="1" id="KW-1015">Disulfide bond</keyword>
<dbReference type="Gene3D" id="2.170.300.10">
    <property type="entry name" value="Tie2 ligand-binding domain superfamily"/>
    <property type="match status" value="1"/>
</dbReference>
<dbReference type="Pfam" id="PF07974">
    <property type="entry name" value="EGF_2"/>
    <property type="match status" value="1"/>
</dbReference>
<accession>A0A7S4E2E5</accession>
<dbReference type="PRINTS" id="PR00011">
    <property type="entry name" value="EGFLAMININ"/>
</dbReference>
<dbReference type="SMART" id="SM00181">
    <property type="entry name" value="EGF"/>
    <property type="match status" value="6"/>
</dbReference>
<reference evidence="5" key="2">
    <citation type="submission" date="2021-11" db="EMBL/GenBank/DDBJ databases">
        <authorList>
            <consortium name="Genoscope - CEA"/>
            <person name="William W."/>
        </authorList>
    </citation>
    <scope>NUCLEOTIDE SEQUENCE</scope>
</reference>
<dbReference type="EMBL" id="CAKKNE010000002">
    <property type="protein sequence ID" value="CAH0367625.1"/>
    <property type="molecule type" value="Genomic_DNA"/>
</dbReference>
<dbReference type="EMBL" id="HBIW01000670">
    <property type="protein sequence ID" value="CAE0685127.1"/>
    <property type="molecule type" value="Transcribed_RNA"/>
</dbReference>
<evidence type="ECO:0000313" key="6">
    <source>
        <dbReference type="Proteomes" id="UP000789595"/>
    </source>
</evidence>